<dbReference type="InterPro" id="IPR033469">
    <property type="entry name" value="CYTH-like_dom_sf"/>
</dbReference>
<keyword evidence="3" id="KW-1185">Reference proteome</keyword>
<gene>
    <name evidence="2" type="ORF">QCO44_09635</name>
</gene>
<dbReference type="RefSeq" id="WP_368847608.1">
    <property type="nucleotide sequence ID" value="NZ_CP194411.1"/>
</dbReference>
<feature type="domain" description="CYTH" evidence="1">
    <location>
        <begin position="2"/>
        <end position="157"/>
    </location>
</feature>
<protein>
    <submittedName>
        <fullName evidence="2">CYTH domain-containing protein</fullName>
    </submittedName>
</protein>
<dbReference type="PANTHER" id="PTHR40114">
    <property type="entry name" value="SLR0698 PROTEIN"/>
    <property type="match status" value="1"/>
</dbReference>
<evidence type="ECO:0000313" key="2">
    <source>
        <dbReference type="EMBL" id="MEX5285886.1"/>
    </source>
</evidence>
<accession>A0ABV3X6R9</accession>
<dbReference type="Proteomes" id="UP001559623">
    <property type="component" value="Unassembled WGS sequence"/>
</dbReference>
<organism evidence="2 3">
    <name type="scientific">Selenomonas sputigena</name>
    <dbReference type="NCBI Taxonomy" id="69823"/>
    <lineage>
        <taxon>Bacteria</taxon>
        <taxon>Bacillati</taxon>
        <taxon>Bacillota</taxon>
        <taxon>Negativicutes</taxon>
        <taxon>Selenomonadales</taxon>
        <taxon>Selenomonadaceae</taxon>
        <taxon>Selenomonas</taxon>
    </lineage>
</organism>
<reference evidence="2 3" key="1">
    <citation type="submission" date="2023-04" db="EMBL/GenBank/DDBJ databases">
        <title>Genome Sequence of Selenomonas sputigena ATCC 33150.</title>
        <authorList>
            <person name="Miller D.P."/>
            <person name="Anvari S."/>
            <person name="Polson S.W."/>
            <person name="Macdonald M."/>
            <person name="Mcdowell J.V."/>
        </authorList>
    </citation>
    <scope>NUCLEOTIDE SEQUENCE [LARGE SCALE GENOMIC DNA]</scope>
    <source>
        <strain evidence="2 3">ATCC 33150</strain>
    </source>
</reference>
<dbReference type="PIRSF" id="PIRSF016487">
    <property type="entry name" value="CYTH_UCP016487"/>
    <property type="match status" value="1"/>
</dbReference>
<sequence>MAKEIERKFLVRQEIWQPQDEGTEIAQGYLAATKERVVRVRLAAGRGWLTVKGPTQGIERLECEYEVPVEDARAMLALCERPLIEKRRYRERHGEHTWEIDCFTGENEGLVVAEVELSRADEAFVRPLWLGAEVSADSRYQNASLIRLPFSRWKEER</sequence>
<dbReference type="CDD" id="cd07891">
    <property type="entry name" value="CYTH-like_CthTTM-like_1"/>
    <property type="match status" value="1"/>
</dbReference>
<dbReference type="Pfam" id="PF01928">
    <property type="entry name" value="CYTH"/>
    <property type="match status" value="1"/>
</dbReference>
<evidence type="ECO:0000313" key="3">
    <source>
        <dbReference type="Proteomes" id="UP001559623"/>
    </source>
</evidence>
<dbReference type="InterPro" id="IPR023577">
    <property type="entry name" value="CYTH_domain"/>
</dbReference>
<name>A0ABV3X6R9_9FIRM</name>
<dbReference type="SUPFAM" id="SSF55154">
    <property type="entry name" value="CYTH-like phosphatases"/>
    <property type="match status" value="1"/>
</dbReference>
<comment type="caution">
    <text evidence="2">The sequence shown here is derived from an EMBL/GenBank/DDBJ whole genome shotgun (WGS) entry which is preliminary data.</text>
</comment>
<proteinExistence type="predicted"/>
<dbReference type="PROSITE" id="PS51707">
    <property type="entry name" value="CYTH"/>
    <property type="match status" value="1"/>
</dbReference>
<dbReference type="SMART" id="SM01118">
    <property type="entry name" value="CYTH"/>
    <property type="match status" value="1"/>
</dbReference>
<dbReference type="PANTHER" id="PTHR40114:SF1">
    <property type="entry name" value="SLR0698 PROTEIN"/>
    <property type="match status" value="1"/>
</dbReference>
<dbReference type="Gene3D" id="2.40.320.10">
    <property type="entry name" value="Hypothetical Protein Pfu-838710-001"/>
    <property type="match status" value="1"/>
</dbReference>
<evidence type="ECO:0000259" key="1">
    <source>
        <dbReference type="PROSITE" id="PS51707"/>
    </source>
</evidence>
<dbReference type="EMBL" id="JARVLH010000006">
    <property type="protein sequence ID" value="MEX5285886.1"/>
    <property type="molecule type" value="Genomic_DNA"/>
</dbReference>
<dbReference type="InterPro" id="IPR012042">
    <property type="entry name" value="NeuTTM/CthTTM-like"/>
</dbReference>